<comment type="subcellular location">
    <subcellularLocation>
        <location evidence="10">Endomembrane system</location>
        <topology evidence="10">Single-pass type I membrane protein</topology>
    </subcellularLocation>
    <subcellularLocation>
        <location evidence="1">Endoplasmic reticulum</location>
    </subcellularLocation>
    <subcellularLocation>
        <location evidence="12">Membrane</location>
        <topology evidence="12">Single-pass membrane protein</topology>
    </subcellularLocation>
</comment>
<evidence type="ECO:0000256" key="9">
    <source>
        <dbReference type="ARBA" id="ARBA00023180"/>
    </source>
</evidence>
<evidence type="ECO:0000313" key="13">
    <source>
        <dbReference type="EMBL" id="CAH0773489.1"/>
    </source>
</evidence>
<sequence length="524" mass="59960">MNEMMFVIILTALLFSSGNAYKILVIYPTQAYSHQRGILAFTETLVRQGHELFVVSPFEVPGLVNFGNYTFVDISYRVRYETLDKIMKNTQRQRTLWELNRTFSLSADARVRQFLSKPFTKFKKLVDSKKLKFDVAIVEEWIMPFTYTMARLLDEAVPIVSMSSLNTANAEHYLGSISSAHASLFTLGADKMDLKERIQNWISYIYGSHTQERVFENTAKRFFRETYGSEIESLVDSCWTDISLLILTSNPLYFYPRALGPNIVQVGPLHLGPPSELPKILKDWLDGAEKGVIYFSLGSFFKTTYLSDDARNNFLRFFKELPSGYRVLWKWEQDGQIPGQSDNILTQKWMPQDSVLAHPNVKVFITQGGLQSFQEAVHYAVPTIGIPYCWDQSANVAKMVDAKIGVQLLLEELQEFGKVELALKTVLYDESYAHNMRRYSAISRDFSSQALNKAVFWVEHVAKHGGAQHLRPATADTNLFQFFCLDIISVILVFSFALLFAIYSIFMFGASMIFGRLNLKEKKV</sequence>
<dbReference type="EMBL" id="OU963867">
    <property type="protein sequence ID" value="CAH0773489.1"/>
    <property type="molecule type" value="Genomic_DNA"/>
</dbReference>
<feature type="chain" id="PRO_5040528161" description="UDP-glucuronosyltransferase" evidence="12">
    <location>
        <begin position="21"/>
        <end position="524"/>
    </location>
</feature>
<feature type="signal peptide" evidence="12">
    <location>
        <begin position="1"/>
        <end position="20"/>
    </location>
</feature>
<keyword evidence="6" id="KW-0256">Endoplasmic reticulum</keyword>
<dbReference type="InterPro" id="IPR050271">
    <property type="entry name" value="UDP-glycosyltransferase"/>
</dbReference>
<protein>
    <recommendedName>
        <fullName evidence="12">UDP-glucuronosyltransferase</fullName>
        <ecNumber evidence="12">2.4.1.17</ecNumber>
    </recommendedName>
</protein>
<dbReference type="GO" id="GO:0015020">
    <property type="term" value="F:glucuronosyltransferase activity"/>
    <property type="evidence" value="ECO:0007669"/>
    <property type="project" value="UniProtKB-EC"/>
</dbReference>
<keyword evidence="5 12" id="KW-0812">Transmembrane</keyword>
<gene>
    <name evidence="13" type="ORF">BEMITA_LOCUS9973</name>
</gene>
<keyword evidence="12" id="KW-0732">Signal</keyword>
<dbReference type="PANTHER" id="PTHR48043:SF159">
    <property type="entry name" value="EG:EG0003.4 PROTEIN-RELATED"/>
    <property type="match status" value="1"/>
</dbReference>
<evidence type="ECO:0000256" key="2">
    <source>
        <dbReference type="ARBA" id="ARBA00009995"/>
    </source>
</evidence>
<dbReference type="FunFam" id="3.40.50.2000:FF:000050">
    <property type="entry name" value="UDP-glucuronosyltransferase"/>
    <property type="match status" value="1"/>
</dbReference>
<dbReference type="Proteomes" id="UP001152759">
    <property type="component" value="Chromosome 6"/>
</dbReference>
<dbReference type="PANTHER" id="PTHR48043">
    <property type="entry name" value="EG:EG0003.4 PROTEIN-RELATED"/>
    <property type="match status" value="1"/>
</dbReference>
<keyword evidence="9" id="KW-0325">Glycoprotein</keyword>
<dbReference type="GO" id="GO:0016020">
    <property type="term" value="C:membrane"/>
    <property type="evidence" value="ECO:0007669"/>
    <property type="project" value="UniProtKB-SubCell"/>
</dbReference>
<evidence type="ECO:0000256" key="5">
    <source>
        <dbReference type="ARBA" id="ARBA00022692"/>
    </source>
</evidence>
<dbReference type="CDD" id="cd03784">
    <property type="entry name" value="GT1_Gtf-like"/>
    <property type="match status" value="1"/>
</dbReference>
<comment type="similarity">
    <text evidence="2 11">Belongs to the UDP-glycosyltransferase family.</text>
</comment>
<reference evidence="13" key="1">
    <citation type="submission" date="2021-12" db="EMBL/GenBank/DDBJ databases">
        <authorList>
            <person name="King R."/>
        </authorList>
    </citation>
    <scope>NUCLEOTIDE SEQUENCE</scope>
</reference>
<evidence type="ECO:0000313" key="14">
    <source>
        <dbReference type="Proteomes" id="UP001152759"/>
    </source>
</evidence>
<feature type="transmembrane region" description="Helical" evidence="12">
    <location>
        <begin position="487"/>
        <end position="514"/>
    </location>
</feature>
<dbReference type="InterPro" id="IPR002213">
    <property type="entry name" value="UDP_glucos_trans"/>
</dbReference>
<name>A0A9P0C602_BEMTA</name>
<evidence type="ECO:0000256" key="8">
    <source>
        <dbReference type="ARBA" id="ARBA00023136"/>
    </source>
</evidence>
<evidence type="ECO:0000256" key="3">
    <source>
        <dbReference type="ARBA" id="ARBA00022676"/>
    </source>
</evidence>
<evidence type="ECO:0000256" key="12">
    <source>
        <dbReference type="RuleBase" id="RU362059"/>
    </source>
</evidence>
<dbReference type="PROSITE" id="PS00375">
    <property type="entry name" value="UDPGT"/>
    <property type="match status" value="1"/>
</dbReference>
<comment type="catalytic activity">
    <reaction evidence="12">
        <text>glucuronate acceptor + UDP-alpha-D-glucuronate = acceptor beta-D-glucuronoside + UDP + H(+)</text>
        <dbReference type="Rhea" id="RHEA:21032"/>
        <dbReference type="ChEBI" id="CHEBI:15378"/>
        <dbReference type="ChEBI" id="CHEBI:58052"/>
        <dbReference type="ChEBI" id="CHEBI:58223"/>
        <dbReference type="ChEBI" id="CHEBI:132367"/>
        <dbReference type="ChEBI" id="CHEBI:132368"/>
        <dbReference type="EC" id="2.4.1.17"/>
    </reaction>
</comment>
<dbReference type="InterPro" id="IPR035595">
    <property type="entry name" value="UDP_glycos_trans_CS"/>
</dbReference>
<dbReference type="SUPFAM" id="SSF53756">
    <property type="entry name" value="UDP-Glycosyltransferase/glycogen phosphorylase"/>
    <property type="match status" value="1"/>
</dbReference>
<dbReference type="GO" id="GO:0005783">
    <property type="term" value="C:endoplasmic reticulum"/>
    <property type="evidence" value="ECO:0007669"/>
    <property type="project" value="UniProtKB-SubCell"/>
</dbReference>
<organism evidence="13 14">
    <name type="scientific">Bemisia tabaci</name>
    <name type="common">Sweetpotato whitefly</name>
    <name type="synonym">Aleurodes tabaci</name>
    <dbReference type="NCBI Taxonomy" id="7038"/>
    <lineage>
        <taxon>Eukaryota</taxon>
        <taxon>Metazoa</taxon>
        <taxon>Ecdysozoa</taxon>
        <taxon>Arthropoda</taxon>
        <taxon>Hexapoda</taxon>
        <taxon>Insecta</taxon>
        <taxon>Pterygota</taxon>
        <taxon>Neoptera</taxon>
        <taxon>Paraneoptera</taxon>
        <taxon>Hemiptera</taxon>
        <taxon>Sternorrhyncha</taxon>
        <taxon>Aleyrodoidea</taxon>
        <taxon>Aleyrodidae</taxon>
        <taxon>Aleyrodinae</taxon>
        <taxon>Bemisia</taxon>
    </lineage>
</organism>
<evidence type="ECO:0000256" key="4">
    <source>
        <dbReference type="ARBA" id="ARBA00022679"/>
    </source>
</evidence>
<proteinExistence type="inferred from homology"/>
<dbReference type="KEGG" id="btab:109033483"/>
<dbReference type="AlphaFoldDB" id="A0A9P0C602"/>
<dbReference type="Pfam" id="PF00201">
    <property type="entry name" value="UDPGT"/>
    <property type="match status" value="1"/>
</dbReference>
<dbReference type="EC" id="2.4.1.17" evidence="12"/>
<keyword evidence="4 11" id="KW-0808">Transferase</keyword>
<evidence type="ECO:0000256" key="6">
    <source>
        <dbReference type="ARBA" id="ARBA00022824"/>
    </source>
</evidence>
<evidence type="ECO:0000256" key="10">
    <source>
        <dbReference type="ARBA" id="ARBA00046288"/>
    </source>
</evidence>
<keyword evidence="7 12" id="KW-1133">Transmembrane helix</keyword>
<dbReference type="Gene3D" id="3.40.50.2000">
    <property type="entry name" value="Glycogen Phosphorylase B"/>
    <property type="match status" value="1"/>
</dbReference>
<keyword evidence="3 11" id="KW-0328">Glycosyltransferase</keyword>
<evidence type="ECO:0000256" key="7">
    <source>
        <dbReference type="ARBA" id="ARBA00022989"/>
    </source>
</evidence>
<evidence type="ECO:0000256" key="1">
    <source>
        <dbReference type="ARBA" id="ARBA00004240"/>
    </source>
</evidence>
<keyword evidence="8 12" id="KW-0472">Membrane</keyword>
<accession>A0A9P0C602</accession>
<keyword evidence="14" id="KW-1185">Reference proteome</keyword>
<evidence type="ECO:0000256" key="11">
    <source>
        <dbReference type="RuleBase" id="RU003718"/>
    </source>
</evidence>